<name>A0A834SSM0_9FABA</name>
<dbReference type="AlphaFoldDB" id="A0A834SSM0"/>
<protein>
    <submittedName>
        <fullName evidence="1">Uncharacterized protein</fullName>
    </submittedName>
</protein>
<comment type="caution">
    <text evidence="1">The sequence shown here is derived from an EMBL/GenBank/DDBJ whole genome shotgun (WGS) entry which is preliminary data.</text>
</comment>
<organism evidence="1 2">
    <name type="scientific">Senna tora</name>
    <dbReference type="NCBI Taxonomy" id="362788"/>
    <lineage>
        <taxon>Eukaryota</taxon>
        <taxon>Viridiplantae</taxon>
        <taxon>Streptophyta</taxon>
        <taxon>Embryophyta</taxon>
        <taxon>Tracheophyta</taxon>
        <taxon>Spermatophyta</taxon>
        <taxon>Magnoliopsida</taxon>
        <taxon>eudicotyledons</taxon>
        <taxon>Gunneridae</taxon>
        <taxon>Pentapetalae</taxon>
        <taxon>rosids</taxon>
        <taxon>fabids</taxon>
        <taxon>Fabales</taxon>
        <taxon>Fabaceae</taxon>
        <taxon>Caesalpinioideae</taxon>
        <taxon>Cassia clade</taxon>
        <taxon>Senna</taxon>
    </lineage>
</organism>
<sequence length="35" mass="3980">MELASRNQQIELKSELLALFTVQWTMVLASAKTDI</sequence>
<evidence type="ECO:0000313" key="1">
    <source>
        <dbReference type="EMBL" id="KAF7806792.1"/>
    </source>
</evidence>
<dbReference type="Proteomes" id="UP000634136">
    <property type="component" value="Unassembled WGS sequence"/>
</dbReference>
<dbReference type="EMBL" id="JAAIUW010000012">
    <property type="protein sequence ID" value="KAF7806792.1"/>
    <property type="molecule type" value="Genomic_DNA"/>
</dbReference>
<gene>
    <name evidence="1" type="ORF">G2W53_038953</name>
</gene>
<keyword evidence="2" id="KW-1185">Reference proteome</keyword>
<accession>A0A834SSM0</accession>
<evidence type="ECO:0000313" key="2">
    <source>
        <dbReference type="Proteomes" id="UP000634136"/>
    </source>
</evidence>
<reference evidence="1" key="1">
    <citation type="submission" date="2020-09" db="EMBL/GenBank/DDBJ databases">
        <title>Genome-Enabled Discovery of Anthraquinone Biosynthesis in Senna tora.</title>
        <authorList>
            <person name="Kang S.-H."/>
            <person name="Pandey R.P."/>
            <person name="Lee C.-M."/>
            <person name="Sim J.-S."/>
            <person name="Jeong J.-T."/>
            <person name="Choi B.-S."/>
            <person name="Jung M."/>
            <person name="Ginzburg D."/>
            <person name="Zhao K."/>
            <person name="Won S.Y."/>
            <person name="Oh T.-J."/>
            <person name="Yu Y."/>
            <person name="Kim N.-H."/>
            <person name="Lee O.R."/>
            <person name="Lee T.-H."/>
            <person name="Bashyal P."/>
            <person name="Kim T.-S."/>
            <person name="Lee W.-H."/>
            <person name="Kawkins C."/>
            <person name="Kim C.-K."/>
            <person name="Kim J.S."/>
            <person name="Ahn B.O."/>
            <person name="Rhee S.Y."/>
            <person name="Sohng J.K."/>
        </authorList>
    </citation>
    <scope>NUCLEOTIDE SEQUENCE</scope>
    <source>
        <tissue evidence="1">Leaf</tissue>
    </source>
</reference>
<proteinExistence type="predicted"/>